<feature type="transmembrane region" description="Helical" evidence="1">
    <location>
        <begin position="255"/>
        <end position="273"/>
    </location>
</feature>
<feature type="transmembrane region" description="Helical" evidence="1">
    <location>
        <begin position="175"/>
        <end position="195"/>
    </location>
</feature>
<evidence type="ECO:0000313" key="3">
    <source>
        <dbReference type="Proteomes" id="UP001595075"/>
    </source>
</evidence>
<proteinExistence type="predicted"/>
<reference evidence="2 3" key="1">
    <citation type="journal article" date="2024" name="Commun. Biol.">
        <title>Comparative genomic analysis of thermophilic fungi reveals convergent evolutionary adaptations and gene losses.</title>
        <authorList>
            <person name="Steindorff A.S."/>
            <person name="Aguilar-Pontes M.V."/>
            <person name="Robinson A.J."/>
            <person name="Andreopoulos B."/>
            <person name="LaButti K."/>
            <person name="Kuo A."/>
            <person name="Mondo S."/>
            <person name="Riley R."/>
            <person name="Otillar R."/>
            <person name="Haridas S."/>
            <person name="Lipzen A."/>
            <person name="Grimwood J."/>
            <person name="Schmutz J."/>
            <person name="Clum A."/>
            <person name="Reid I.D."/>
            <person name="Moisan M.C."/>
            <person name="Butler G."/>
            <person name="Nguyen T.T.M."/>
            <person name="Dewar K."/>
            <person name="Conant G."/>
            <person name="Drula E."/>
            <person name="Henrissat B."/>
            <person name="Hansel C."/>
            <person name="Singer S."/>
            <person name="Hutchinson M.I."/>
            <person name="de Vries R.P."/>
            <person name="Natvig D.O."/>
            <person name="Powell A.J."/>
            <person name="Tsang A."/>
            <person name="Grigoriev I.V."/>
        </authorList>
    </citation>
    <scope>NUCLEOTIDE SEQUENCE [LARGE SCALE GENOMIC DNA]</scope>
    <source>
        <strain evidence="2 3">CBS 494.80</strain>
    </source>
</reference>
<gene>
    <name evidence="2" type="ORF">VTL71DRAFT_5256</name>
</gene>
<name>A0ABR4C239_9HELO</name>
<comment type="caution">
    <text evidence="2">The sequence shown here is derived from an EMBL/GenBank/DDBJ whole genome shotgun (WGS) entry which is preliminary data.</text>
</comment>
<keyword evidence="1" id="KW-0812">Transmembrane</keyword>
<keyword evidence="1" id="KW-1133">Transmembrane helix</keyword>
<protein>
    <submittedName>
        <fullName evidence="2">Uncharacterized protein</fullName>
    </submittedName>
</protein>
<dbReference type="Proteomes" id="UP001595075">
    <property type="component" value="Unassembled WGS sequence"/>
</dbReference>
<feature type="transmembrane region" description="Helical" evidence="1">
    <location>
        <begin position="207"/>
        <end position="235"/>
    </location>
</feature>
<organism evidence="2 3">
    <name type="scientific">Oculimacula yallundae</name>
    <dbReference type="NCBI Taxonomy" id="86028"/>
    <lineage>
        <taxon>Eukaryota</taxon>
        <taxon>Fungi</taxon>
        <taxon>Dikarya</taxon>
        <taxon>Ascomycota</taxon>
        <taxon>Pezizomycotina</taxon>
        <taxon>Leotiomycetes</taxon>
        <taxon>Helotiales</taxon>
        <taxon>Ploettnerulaceae</taxon>
        <taxon>Oculimacula</taxon>
    </lineage>
</organism>
<dbReference type="EMBL" id="JAZHXI010000015">
    <property type="protein sequence ID" value="KAL2063451.1"/>
    <property type="molecule type" value="Genomic_DNA"/>
</dbReference>
<accession>A0ABR4C239</accession>
<keyword evidence="1" id="KW-0472">Membrane</keyword>
<keyword evidence="3" id="KW-1185">Reference proteome</keyword>
<evidence type="ECO:0000256" key="1">
    <source>
        <dbReference type="SAM" id="Phobius"/>
    </source>
</evidence>
<evidence type="ECO:0000313" key="2">
    <source>
        <dbReference type="EMBL" id="KAL2063451.1"/>
    </source>
</evidence>
<sequence>MIEESRRYCIKPPESSRTLLVSQSSIKTLIVTLQGVQAISTLTGNLNGQLNMAKTLSVSSIFFPLSILGLLRLCAAPWLTDEFVYAEYDERESQCLTTPSTRNSIRPEIKRKPLPTSFSEASHEENWYLNPETGHPKETTSIQMRSISSSEVLLSSSVVSGSSFHPTTSWRGRTFRVLFMAPILLLVALCFYYLIPWTPKKDTPWAYHLSATLFLLTLLYLVLITVTLFIFAYYLLRDVQPTTVIPCLVSPWYQIYTLMLTITTVLLVVIAAVETRKAPCGIYTSWPVEYNVCPGTLVQSNATSLPFGIAVRYAVSENDTDSTLPSDRVRITDFDGWCVGTEGTSHSVTVENITRLGL</sequence>